<accession>A0A9D1N4D8</accession>
<evidence type="ECO:0000256" key="5">
    <source>
        <dbReference type="ARBA" id="ARBA00022741"/>
    </source>
</evidence>
<dbReference type="Proteomes" id="UP000824128">
    <property type="component" value="Unassembled WGS sequence"/>
</dbReference>
<dbReference type="Gene3D" id="3.40.50.620">
    <property type="entry name" value="HUPs"/>
    <property type="match status" value="1"/>
</dbReference>
<keyword evidence="6 8" id="KW-0067">ATP-binding</keyword>
<proteinExistence type="inferred from homology"/>
<dbReference type="Pfam" id="PF01171">
    <property type="entry name" value="ATP_bind_3"/>
    <property type="match status" value="1"/>
</dbReference>
<dbReference type="InterPro" id="IPR011063">
    <property type="entry name" value="TilS/TtcA_N"/>
</dbReference>
<comment type="domain">
    <text evidence="8">The N-terminal region contains the highly conserved SGGXDS motif, predicted to be a P-loop motif involved in ATP binding.</text>
</comment>
<reference evidence="10" key="1">
    <citation type="submission" date="2020-10" db="EMBL/GenBank/DDBJ databases">
        <authorList>
            <person name="Gilroy R."/>
        </authorList>
    </citation>
    <scope>NUCLEOTIDE SEQUENCE</scope>
    <source>
        <strain evidence="10">ChiGjej2B2-16831</strain>
    </source>
</reference>
<dbReference type="InterPro" id="IPR012796">
    <property type="entry name" value="Lysidine-tRNA-synth_C"/>
</dbReference>
<dbReference type="Gene3D" id="1.20.59.20">
    <property type="match status" value="1"/>
</dbReference>
<dbReference type="InterPro" id="IPR012795">
    <property type="entry name" value="tRNA_Ile_lys_synt_N"/>
</dbReference>
<dbReference type="SUPFAM" id="SSF56037">
    <property type="entry name" value="PheT/TilS domain"/>
    <property type="match status" value="1"/>
</dbReference>
<comment type="function">
    <text evidence="8">Ligates lysine onto the cytidine present at position 34 of the AUA codon-specific tRNA(Ile) that contains the anticodon CAU, in an ATP-dependent manner. Cytidine is converted to lysidine, thus changing the amino acid specificity of the tRNA from methionine to isoleucine.</text>
</comment>
<dbReference type="GO" id="GO:0006400">
    <property type="term" value="P:tRNA modification"/>
    <property type="evidence" value="ECO:0007669"/>
    <property type="project" value="UniProtKB-UniRule"/>
</dbReference>
<dbReference type="InterPro" id="IPR012094">
    <property type="entry name" value="tRNA_Ile_lys_synt"/>
</dbReference>
<dbReference type="SUPFAM" id="SSF82829">
    <property type="entry name" value="MesJ substrate recognition domain-like"/>
    <property type="match status" value="1"/>
</dbReference>
<dbReference type="EC" id="6.3.4.19" evidence="8"/>
<reference evidence="10" key="2">
    <citation type="journal article" date="2021" name="PeerJ">
        <title>Extensive microbial diversity within the chicken gut microbiome revealed by metagenomics and culture.</title>
        <authorList>
            <person name="Gilroy R."/>
            <person name="Ravi A."/>
            <person name="Getino M."/>
            <person name="Pursley I."/>
            <person name="Horton D.L."/>
            <person name="Alikhan N.F."/>
            <person name="Baker D."/>
            <person name="Gharbi K."/>
            <person name="Hall N."/>
            <person name="Watson M."/>
            <person name="Adriaenssens E.M."/>
            <person name="Foster-Nyarko E."/>
            <person name="Jarju S."/>
            <person name="Secka A."/>
            <person name="Antonio M."/>
            <person name="Oren A."/>
            <person name="Chaudhuri R.R."/>
            <person name="La Ragione R."/>
            <person name="Hildebrand F."/>
            <person name="Pallen M.J."/>
        </authorList>
    </citation>
    <scope>NUCLEOTIDE SEQUENCE</scope>
    <source>
        <strain evidence="10">ChiGjej2B2-16831</strain>
    </source>
</reference>
<dbReference type="EMBL" id="DVNZ01000164">
    <property type="protein sequence ID" value="HIU94537.1"/>
    <property type="molecule type" value="Genomic_DNA"/>
</dbReference>
<evidence type="ECO:0000313" key="10">
    <source>
        <dbReference type="EMBL" id="HIU94537.1"/>
    </source>
</evidence>
<evidence type="ECO:0000256" key="1">
    <source>
        <dbReference type="ARBA" id="ARBA00004496"/>
    </source>
</evidence>
<name>A0A9D1N4D8_9FIRM</name>
<keyword evidence="3 8" id="KW-0436">Ligase</keyword>
<evidence type="ECO:0000256" key="7">
    <source>
        <dbReference type="ARBA" id="ARBA00048539"/>
    </source>
</evidence>
<dbReference type="GO" id="GO:0032267">
    <property type="term" value="F:tRNA(Ile)-lysidine synthase activity"/>
    <property type="evidence" value="ECO:0007669"/>
    <property type="project" value="UniProtKB-EC"/>
</dbReference>
<comment type="similarity">
    <text evidence="8">Belongs to the tRNA(Ile)-lysidine synthase family.</text>
</comment>
<evidence type="ECO:0000256" key="8">
    <source>
        <dbReference type="HAMAP-Rule" id="MF_01161"/>
    </source>
</evidence>
<evidence type="ECO:0000259" key="9">
    <source>
        <dbReference type="SMART" id="SM00977"/>
    </source>
</evidence>
<organism evidence="10 11">
    <name type="scientific">Candidatus Aphodomorpha intestinavium</name>
    <dbReference type="NCBI Taxonomy" id="2840672"/>
    <lineage>
        <taxon>Bacteria</taxon>
        <taxon>Bacillati</taxon>
        <taxon>Bacillota</taxon>
        <taxon>Clostridia</taxon>
        <taxon>Eubacteriales</taxon>
        <taxon>Candidatus Aphodomorpha</taxon>
    </lineage>
</organism>
<evidence type="ECO:0000256" key="4">
    <source>
        <dbReference type="ARBA" id="ARBA00022694"/>
    </source>
</evidence>
<dbReference type="InterPro" id="IPR014729">
    <property type="entry name" value="Rossmann-like_a/b/a_fold"/>
</dbReference>
<dbReference type="PANTHER" id="PTHR43033:SF1">
    <property type="entry name" value="TRNA(ILE)-LYSIDINE SYNTHASE-RELATED"/>
    <property type="match status" value="1"/>
</dbReference>
<feature type="binding site" evidence="8">
    <location>
        <begin position="21"/>
        <end position="26"/>
    </location>
    <ligand>
        <name>ATP</name>
        <dbReference type="ChEBI" id="CHEBI:30616"/>
    </ligand>
</feature>
<feature type="domain" description="Lysidine-tRNA(Ile) synthetase C-terminal" evidence="9">
    <location>
        <begin position="364"/>
        <end position="435"/>
    </location>
</feature>
<gene>
    <name evidence="8 10" type="primary">tilS</name>
    <name evidence="10" type="ORF">IAD24_05185</name>
</gene>
<keyword evidence="2 8" id="KW-0963">Cytoplasm</keyword>
<dbReference type="Pfam" id="PF11734">
    <property type="entry name" value="TilS_C"/>
    <property type="match status" value="1"/>
</dbReference>
<dbReference type="SUPFAM" id="SSF52402">
    <property type="entry name" value="Adenine nucleotide alpha hydrolases-like"/>
    <property type="match status" value="1"/>
</dbReference>
<sequence length="444" mass="48078">MRLTLDECGILPRHAVLAALSGGVDSVVLLHLLCAARREGRIARVAAAHLHHGLRGAAADEDAAFCAELCRRWDVPFLMGRADVRAAADERGLSLEAAAREERYAFLRDAAHRLGADCIATGHHMDDQAETVLLHLLRGSGLAGLCGMRPRTGDIARPLLAERRAAIEAYAVENGLTWRTDLTNDSPDMLRNRVRHELLPLLVSLNPAAVERLASTAQLLRQDEAFLSSLAAGALREAAADGGGYGRAALLALDGSVRSRALKQLLLAAQPDGVQRRDVERLDALLTAQTGTRIELRGGRAAWVDSRALHVGLPPQRAAFEAPLAVPGVTRTPAGAFLAREDGVTRPQSAREACIDLDALPPDALVRTRRPGDRFRPLGAPGARRLSDVMTDRKLPRFERDIPLLCSGGEVLWMPGYTIAERLRITPQTKRILHIIYEEDGSNG</sequence>
<keyword evidence="5 8" id="KW-0547">Nucleotide-binding</keyword>
<evidence type="ECO:0000313" key="11">
    <source>
        <dbReference type="Proteomes" id="UP000824128"/>
    </source>
</evidence>
<dbReference type="SMART" id="SM00977">
    <property type="entry name" value="TilS_C"/>
    <property type="match status" value="1"/>
</dbReference>
<dbReference type="NCBIfam" id="TIGR02432">
    <property type="entry name" value="lysidine_TilS_N"/>
    <property type="match status" value="1"/>
</dbReference>
<evidence type="ECO:0000256" key="2">
    <source>
        <dbReference type="ARBA" id="ARBA00022490"/>
    </source>
</evidence>
<dbReference type="GO" id="GO:0005524">
    <property type="term" value="F:ATP binding"/>
    <property type="evidence" value="ECO:0007669"/>
    <property type="project" value="UniProtKB-UniRule"/>
</dbReference>
<protein>
    <recommendedName>
        <fullName evidence="8">tRNA(Ile)-lysidine synthase</fullName>
        <ecNumber evidence="8">6.3.4.19</ecNumber>
    </recommendedName>
    <alternativeName>
        <fullName evidence="8">tRNA(Ile)-2-lysyl-cytidine synthase</fullName>
    </alternativeName>
    <alternativeName>
        <fullName evidence="8">tRNA(Ile)-lysidine synthetase</fullName>
    </alternativeName>
</protein>
<dbReference type="HAMAP" id="MF_01161">
    <property type="entry name" value="tRNA_Ile_lys_synt"/>
    <property type="match status" value="1"/>
</dbReference>
<comment type="caution">
    <text evidence="10">The sequence shown here is derived from an EMBL/GenBank/DDBJ whole genome shotgun (WGS) entry which is preliminary data.</text>
</comment>
<dbReference type="PANTHER" id="PTHR43033">
    <property type="entry name" value="TRNA(ILE)-LYSIDINE SYNTHASE-RELATED"/>
    <property type="match status" value="1"/>
</dbReference>
<dbReference type="NCBIfam" id="TIGR02433">
    <property type="entry name" value="lysidine_TilS_C"/>
    <property type="match status" value="1"/>
</dbReference>
<comment type="subcellular location">
    <subcellularLocation>
        <location evidence="1 8">Cytoplasm</location>
    </subcellularLocation>
</comment>
<dbReference type="CDD" id="cd01992">
    <property type="entry name" value="TilS_N"/>
    <property type="match status" value="1"/>
</dbReference>
<evidence type="ECO:0000256" key="6">
    <source>
        <dbReference type="ARBA" id="ARBA00022840"/>
    </source>
</evidence>
<dbReference type="GO" id="GO:0005737">
    <property type="term" value="C:cytoplasm"/>
    <property type="evidence" value="ECO:0007669"/>
    <property type="project" value="UniProtKB-SubCell"/>
</dbReference>
<comment type="catalytic activity">
    <reaction evidence="7 8">
        <text>cytidine(34) in tRNA(Ile2) + L-lysine + ATP = lysidine(34) in tRNA(Ile2) + AMP + diphosphate + H(+)</text>
        <dbReference type="Rhea" id="RHEA:43744"/>
        <dbReference type="Rhea" id="RHEA-COMP:10625"/>
        <dbReference type="Rhea" id="RHEA-COMP:10670"/>
        <dbReference type="ChEBI" id="CHEBI:15378"/>
        <dbReference type="ChEBI" id="CHEBI:30616"/>
        <dbReference type="ChEBI" id="CHEBI:32551"/>
        <dbReference type="ChEBI" id="CHEBI:33019"/>
        <dbReference type="ChEBI" id="CHEBI:82748"/>
        <dbReference type="ChEBI" id="CHEBI:83665"/>
        <dbReference type="ChEBI" id="CHEBI:456215"/>
        <dbReference type="EC" id="6.3.4.19"/>
    </reaction>
</comment>
<keyword evidence="4 8" id="KW-0819">tRNA processing</keyword>
<evidence type="ECO:0000256" key="3">
    <source>
        <dbReference type="ARBA" id="ARBA00022598"/>
    </source>
</evidence>
<dbReference type="AlphaFoldDB" id="A0A9D1N4D8"/>